<evidence type="ECO:0000256" key="3">
    <source>
        <dbReference type="ARBA" id="ARBA00022827"/>
    </source>
</evidence>
<dbReference type="PANTHER" id="PTHR46056">
    <property type="entry name" value="LONG-CHAIN-ALCOHOL OXIDASE"/>
    <property type="match status" value="1"/>
</dbReference>
<reference evidence="6 7" key="1">
    <citation type="submission" date="2018-06" db="EMBL/GenBank/DDBJ databases">
        <title>Extensive metabolic versatility and redundancy in microbially diverse, dynamic hydrothermal sediments.</title>
        <authorList>
            <person name="Dombrowski N."/>
            <person name="Teske A."/>
            <person name="Baker B.J."/>
        </authorList>
    </citation>
    <scope>NUCLEOTIDE SEQUENCE [LARGE SCALE GENOMIC DNA]</scope>
    <source>
        <strain evidence="6">B66_G16</strain>
    </source>
</reference>
<feature type="domain" description="4Fe-4S ferredoxin-type" evidence="5">
    <location>
        <begin position="131"/>
        <end position="161"/>
    </location>
</feature>
<dbReference type="PANTHER" id="PTHR46056:SF12">
    <property type="entry name" value="LONG-CHAIN-ALCOHOL OXIDASE"/>
    <property type="match status" value="1"/>
</dbReference>
<evidence type="ECO:0000313" key="6">
    <source>
        <dbReference type="EMBL" id="RLE48910.1"/>
    </source>
</evidence>
<dbReference type="InterPro" id="IPR007867">
    <property type="entry name" value="GMC_OxRtase_C"/>
</dbReference>
<dbReference type="SUPFAM" id="SSF51905">
    <property type="entry name" value="FAD/NAD(P)-binding domain"/>
    <property type="match status" value="1"/>
</dbReference>
<comment type="similarity">
    <text evidence="1">Belongs to the GMC oxidoreductase family.</text>
</comment>
<organism evidence="6 7">
    <name type="scientific">Thermoproteota archaeon</name>
    <dbReference type="NCBI Taxonomy" id="2056631"/>
    <lineage>
        <taxon>Archaea</taxon>
        <taxon>Thermoproteota</taxon>
    </lineage>
</organism>
<dbReference type="Pfam" id="PF05199">
    <property type="entry name" value="GMC_oxred_C"/>
    <property type="match status" value="1"/>
</dbReference>
<dbReference type="Pfam" id="PF00732">
    <property type="entry name" value="GMC_oxred_N"/>
    <property type="match status" value="1"/>
</dbReference>
<proteinExistence type="inferred from homology"/>
<dbReference type="GO" id="GO:0016614">
    <property type="term" value="F:oxidoreductase activity, acting on CH-OH group of donors"/>
    <property type="evidence" value="ECO:0007669"/>
    <property type="project" value="InterPro"/>
</dbReference>
<dbReference type="PROSITE" id="PS00198">
    <property type="entry name" value="4FE4S_FER_1"/>
    <property type="match status" value="1"/>
</dbReference>
<accession>A0A497EQD8</accession>
<dbReference type="InterPro" id="IPR017896">
    <property type="entry name" value="4Fe4S_Fe-S-bd"/>
</dbReference>
<comment type="caution">
    <text evidence="6">The sequence shown here is derived from an EMBL/GenBank/DDBJ whole genome shotgun (WGS) entry which is preliminary data.</text>
</comment>
<dbReference type="InterPro" id="IPR000172">
    <property type="entry name" value="GMC_OxRdtase_N"/>
</dbReference>
<name>A0A497EQD8_9CREN</name>
<dbReference type="Pfam" id="PF00890">
    <property type="entry name" value="FAD_binding_2"/>
    <property type="match status" value="1"/>
</dbReference>
<keyword evidence="4" id="KW-0560">Oxidoreductase</keyword>
<protein>
    <submittedName>
        <fullName evidence="6">Ferredoxin</fullName>
    </submittedName>
</protein>
<evidence type="ECO:0000256" key="4">
    <source>
        <dbReference type="ARBA" id="ARBA00023002"/>
    </source>
</evidence>
<dbReference type="InterPro" id="IPR003953">
    <property type="entry name" value="FAD-dep_OxRdtase_2_FAD-bd"/>
</dbReference>
<dbReference type="Proteomes" id="UP000278475">
    <property type="component" value="Unassembled WGS sequence"/>
</dbReference>
<keyword evidence="2" id="KW-0285">Flavoprotein</keyword>
<sequence>MYSFNEIIIGSGVAGCRLALELTKRGHKVLMLERGREVEVSRAYLCYDVVRTTGVELWRVIGVGGSALASLGNANTPLVEDLKSLGVDISDEVNEIKEELRPTAISNSFLGDRAKLLIESANKVGLRHQTAYKLIRLEECRGCGLCAFGCPVSCKWTPLNDLEVAKSHDVKLITNFHLNSIAKRNGVWLVKGLVNGVEKCFEAVRVIVSAGALETPRILKMANILNAGEKLFADVFITVGGPLHGRRFRDEVPMTFYVKLDPQVTLYPHISTFLLPYLASKGVFTTKEELLGIMVKIADDCCGKVGDYVEKSLTPSDLRKLKKGEETAIDILAAAGVNEREIAATHPRGVHLGGSAAIGDVVNYEMETEISGLYVCDGSVLPKAPGAPPIMTILALAKKLAKAICEE</sequence>
<dbReference type="EMBL" id="QMQV01000054">
    <property type="protein sequence ID" value="RLE48910.1"/>
    <property type="molecule type" value="Genomic_DNA"/>
</dbReference>
<evidence type="ECO:0000259" key="5">
    <source>
        <dbReference type="PROSITE" id="PS51379"/>
    </source>
</evidence>
<keyword evidence="3" id="KW-0274">FAD</keyword>
<dbReference type="Gene3D" id="3.50.50.60">
    <property type="entry name" value="FAD/NAD(P)-binding domain"/>
    <property type="match status" value="2"/>
</dbReference>
<evidence type="ECO:0000313" key="7">
    <source>
        <dbReference type="Proteomes" id="UP000278475"/>
    </source>
</evidence>
<dbReference type="InterPro" id="IPR036188">
    <property type="entry name" value="FAD/NAD-bd_sf"/>
</dbReference>
<gene>
    <name evidence="6" type="ORF">DRJ31_06220</name>
</gene>
<evidence type="ECO:0000256" key="2">
    <source>
        <dbReference type="ARBA" id="ARBA00022630"/>
    </source>
</evidence>
<dbReference type="PROSITE" id="PS51379">
    <property type="entry name" value="4FE4S_FER_2"/>
    <property type="match status" value="1"/>
</dbReference>
<dbReference type="InterPro" id="IPR017900">
    <property type="entry name" value="4Fe4S_Fe_S_CS"/>
</dbReference>
<dbReference type="GO" id="GO:0050660">
    <property type="term" value="F:flavin adenine dinucleotide binding"/>
    <property type="evidence" value="ECO:0007669"/>
    <property type="project" value="InterPro"/>
</dbReference>
<evidence type="ECO:0000256" key="1">
    <source>
        <dbReference type="ARBA" id="ARBA00010790"/>
    </source>
</evidence>
<dbReference type="AlphaFoldDB" id="A0A497EQD8"/>